<proteinExistence type="inferred from homology"/>
<keyword evidence="4 7" id="KW-0812">Transmembrane</keyword>
<dbReference type="Pfam" id="PF07715">
    <property type="entry name" value="Plug"/>
    <property type="match status" value="1"/>
</dbReference>
<dbReference type="NCBIfam" id="TIGR04056">
    <property type="entry name" value="OMP_RagA_SusC"/>
    <property type="match status" value="1"/>
</dbReference>
<feature type="chain" id="PRO_5047538790" evidence="8">
    <location>
        <begin position="18"/>
        <end position="1135"/>
    </location>
</feature>
<evidence type="ECO:0000256" key="5">
    <source>
        <dbReference type="ARBA" id="ARBA00023136"/>
    </source>
</evidence>
<dbReference type="Proteomes" id="UP001595526">
    <property type="component" value="Unassembled WGS sequence"/>
</dbReference>
<dbReference type="RefSeq" id="WP_379020504.1">
    <property type="nucleotide sequence ID" value="NZ_JBHRTA010000016.1"/>
</dbReference>
<evidence type="ECO:0000256" key="3">
    <source>
        <dbReference type="ARBA" id="ARBA00022452"/>
    </source>
</evidence>
<gene>
    <name evidence="10" type="ORF">ACFOET_05815</name>
</gene>
<dbReference type="NCBIfam" id="TIGR04057">
    <property type="entry name" value="SusC_RagA_signa"/>
    <property type="match status" value="1"/>
</dbReference>
<evidence type="ECO:0000313" key="11">
    <source>
        <dbReference type="Proteomes" id="UP001595526"/>
    </source>
</evidence>
<evidence type="ECO:0000256" key="8">
    <source>
        <dbReference type="SAM" id="SignalP"/>
    </source>
</evidence>
<dbReference type="InterPro" id="IPR023997">
    <property type="entry name" value="TonB-dep_OMP_SusC/RagA_CS"/>
</dbReference>
<protein>
    <submittedName>
        <fullName evidence="10">TonB-dependent receptor</fullName>
    </submittedName>
</protein>
<dbReference type="InterPro" id="IPR036942">
    <property type="entry name" value="Beta-barrel_TonB_sf"/>
</dbReference>
<dbReference type="InterPro" id="IPR008969">
    <property type="entry name" value="CarboxyPept-like_regulatory"/>
</dbReference>
<dbReference type="Gene3D" id="2.60.40.1120">
    <property type="entry name" value="Carboxypeptidase-like, regulatory domain"/>
    <property type="match status" value="1"/>
</dbReference>
<dbReference type="SMART" id="SM00965">
    <property type="entry name" value="STN"/>
    <property type="match status" value="1"/>
</dbReference>
<evidence type="ECO:0000313" key="10">
    <source>
        <dbReference type="EMBL" id="MFC3197119.1"/>
    </source>
</evidence>
<name>A0ABV7JGD9_9SPHI</name>
<evidence type="ECO:0000256" key="7">
    <source>
        <dbReference type="PROSITE-ProRule" id="PRU01360"/>
    </source>
</evidence>
<dbReference type="InterPro" id="IPR039426">
    <property type="entry name" value="TonB-dep_rcpt-like"/>
</dbReference>
<keyword evidence="8" id="KW-0732">Signal</keyword>
<keyword evidence="6 7" id="KW-0998">Cell outer membrane</keyword>
<dbReference type="InterPro" id="IPR037066">
    <property type="entry name" value="Plug_dom_sf"/>
</dbReference>
<keyword evidence="3 7" id="KW-1134">Transmembrane beta strand</keyword>
<accession>A0ABV7JGD9</accession>
<dbReference type="SUPFAM" id="SSF56935">
    <property type="entry name" value="Porins"/>
    <property type="match status" value="1"/>
</dbReference>
<dbReference type="PROSITE" id="PS52016">
    <property type="entry name" value="TONB_DEPENDENT_REC_3"/>
    <property type="match status" value="1"/>
</dbReference>
<dbReference type="Gene3D" id="2.40.170.20">
    <property type="entry name" value="TonB-dependent receptor, beta-barrel domain"/>
    <property type="match status" value="1"/>
</dbReference>
<keyword evidence="2 7" id="KW-0813">Transport</keyword>
<comment type="subcellular location">
    <subcellularLocation>
        <location evidence="1 7">Cell outer membrane</location>
        <topology evidence="1 7">Multi-pass membrane protein</topology>
    </subcellularLocation>
</comment>
<feature type="signal peptide" evidence="8">
    <location>
        <begin position="1"/>
        <end position="17"/>
    </location>
</feature>
<dbReference type="Gene3D" id="2.170.130.10">
    <property type="entry name" value="TonB-dependent receptor, plug domain"/>
    <property type="match status" value="1"/>
</dbReference>
<dbReference type="InterPro" id="IPR012910">
    <property type="entry name" value="Plug_dom"/>
</dbReference>
<comment type="caution">
    <text evidence="10">The sequence shown here is derived from an EMBL/GenBank/DDBJ whole genome shotgun (WGS) entry which is preliminary data.</text>
</comment>
<dbReference type="SUPFAM" id="SSF49464">
    <property type="entry name" value="Carboxypeptidase regulatory domain-like"/>
    <property type="match status" value="1"/>
</dbReference>
<organism evidence="10 11">
    <name type="scientific">Parapedobacter deserti</name>
    <dbReference type="NCBI Taxonomy" id="1912957"/>
    <lineage>
        <taxon>Bacteria</taxon>
        <taxon>Pseudomonadati</taxon>
        <taxon>Bacteroidota</taxon>
        <taxon>Sphingobacteriia</taxon>
        <taxon>Sphingobacteriales</taxon>
        <taxon>Sphingobacteriaceae</taxon>
        <taxon>Parapedobacter</taxon>
    </lineage>
</organism>
<feature type="domain" description="Secretin/TonB short N-terminal" evidence="9">
    <location>
        <begin position="47"/>
        <end position="98"/>
    </location>
</feature>
<keyword evidence="10" id="KW-0675">Receptor</keyword>
<dbReference type="EMBL" id="JBHRTA010000016">
    <property type="protein sequence ID" value="MFC3197119.1"/>
    <property type="molecule type" value="Genomic_DNA"/>
</dbReference>
<evidence type="ECO:0000259" key="9">
    <source>
        <dbReference type="SMART" id="SM00965"/>
    </source>
</evidence>
<evidence type="ECO:0000256" key="2">
    <source>
        <dbReference type="ARBA" id="ARBA00022448"/>
    </source>
</evidence>
<evidence type="ECO:0000256" key="1">
    <source>
        <dbReference type="ARBA" id="ARBA00004571"/>
    </source>
</evidence>
<keyword evidence="5 7" id="KW-0472">Membrane</keyword>
<evidence type="ECO:0000256" key="6">
    <source>
        <dbReference type="ARBA" id="ARBA00023237"/>
    </source>
</evidence>
<evidence type="ECO:0000256" key="4">
    <source>
        <dbReference type="ARBA" id="ARBA00022692"/>
    </source>
</evidence>
<dbReference type="InterPro" id="IPR011662">
    <property type="entry name" value="Secretin/TonB_short_N"/>
</dbReference>
<reference evidence="11" key="1">
    <citation type="journal article" date="2019" name="Int. J. Syst. Evol. Microbiol.">
        <title>The Global Catalogue of Microorganisms (GCM) 10K type strain sequencing project: providing services to taxonomists for standard genome sequencing and annotation.</title>
        <authorList>
            <consortium name="The Broad Institute Genomics Platform"/>
            <consortium name="The Broad Institute Genome Sequencing Center for Infectious Disease"/>
            <person name="Wu L."/>
            <person name="Ma J."/>
        </authorList>
    </citation>
    <scope>NUCLEOTIDE SEQUENCE [LARGE SCALE GENOMIC DNA]</scope>
    <source>
        <strain evidence="11">KCTC 52416</strain>
    </source>
</reference>
<sequence length="1135" mass="125615">MKLSFLLVTMVVLQVSAIDSYAQKITLKKKNASLPVIFEEIKAQTGYTVFYRSTHLKNTLPVSVSLVDATLEEALAAILVSQDLEWAINEKTILIRERKKPVARPTEAVPRQELVDVQGAVTDAMGGVLVGATARVLTAGGQRTAIQTKSDDNGTFFLKAVPEDATLELSYIGYLTRTVAIKADVGTIILEASPAGLEEVVVVGYGTQKKRDLTGAVSSIRLDDAPVTTTSTISHLLAGAAAGLQANMVSAQPGGYTAINIRGATSVGAGNEPLIVIDGFPITSSGEPGSGNRYDGGSKDFILSSLNPNDIESIDVLKDASATAIYGARAGHGVIIITTKRGKVGKPTVAYSASISQQRLADNYRMLSASEFMTEANSYIYERFLIDNHIHPYGPRTLADFTFGPPAPQYTAEQISDPMYNTDWLGAITRRSGQQQHNLSINGGSEATQYQLSLGYFDQDGVIKSNDMNRVNARINVDQRIADQLKMGASVLINRNAFNNIPLGSGANEYAGIIRSAVEFSPLLPIKDERGEYTLSQVRPMIPNPASLLEITDKSVDERLLAMYFAEYRPLRQLTLKVNTGVDRKFRKRSSYLPKSTLYGRNANGEASINQYDNRDYLMEITAAYHEEFGKHKLGALVGHSYQRFDGEGLSAGNRNFVTDGYGFDNLGAGEFPRPSVGSWRNRSTIASFFGRLNYAYQDRYLLTVNFRSDGASNLAPGHQWGYFPSISGAWRFSDESFMKGLRHLINEGKVRIGYGETGNSNIGNGALDYYSSTAEYLFGGTAQRGVTIGQIGNPRLTWETTKEWNFGLDLALFNKVSITAEYYRRQIVDLLFHRQLISYFPVSSLADNIGTTQSKGFELTINSQNLESETFSWTTTGTFSLYRDTWKERAYSWVPTSFERYHDPLRAGYGYLTDGLIQAGQEVPHMPGSRPGQIYIRDIDSYQRDQSGNLMVDERGVPIKTGVPDGRIDDADKVFYGSWDPAYLVGLSNTLRYKQWDFTAYVYGTINRLMDMTYLDSWALGGSNLIGDHNLPVSIKEVWRSDNQGATRPGYTQMTNMYGHGDYFMDNVSFIRVRNLTLGYNQKVNRGISNIRIYVDVNNPFIFTNYRGIDPETDNSDVAYPNVRTFSAGIDIRF</sequence>
<comment type="similarity">
    <text evidence="7">Belongs to the TonB-dependent receptor family.</text>
</comment>
<dbReference type="InterPro" id="IPR023996">
    <property type="entry name" value="TonB-dep_OMP_SusC/RagA"/>
</dbReference>
<keyword evidence="11" id="KW-1185">Reference proteome</keyword>